<feature type="domain" description="HTH araC/xylS-type" evidence="4">
    <location>
        <begin position="116"/>
        <end position="214"/>
    </location>
</feature>
<dbReference type="PROSITE" id="PS01124">
    <property type="entry name" value="HTH_ARAC_FAMILY_2"/>
    <property type="match status" value="1"/>
</dbReference>
<dbReference type="RefSeq" id="WP_094206052.1">
    <property type="nucleotide sequence ID" value="NZ_NDYC01000031.1"/>
</dbReference>
<dbReference type="SUPFAM" id="SSF46689">
    <property type="entry name" value="Homeodomain-like"/>
    <property type="match status" value="1"/>
</dbReference>
<dbReference type="InterPro" id="IPR009057">
    <property type="entry name" value="Homeodomain-like_sf"/>
</dbReference>
<dbReference type="PRINTS" id="PR00032">
    <property type="entry name" value="HTHARAC"/>
</dbReference>
<dbReference type="Pfam" id="PF12833">
    <property type="entry name" value="HTH_18"/>
    <property type="match status" value="1"/>
</dbReference>
<dbReference type="Gene3D" id="1.10.10.60">
    <property type="entry name" value="Homeodomain-like"/>
    <property type="match status" value="2"/>
</dbReference>
<gene>
    <name evidence="5" type="ORF">B9N49_06725</name>
</gene>
<comment type="caution">
    <text evidence="5">The sequence shown here is derived from an EMBL/GenBank/DDBJ whole genome shotgun (WGS) entry which is preliminary data.</text>
</comment>
<organism evidence="5 6">
    <name type="scientific">Finegoldia magna</name>
    <name type="common">Peptostreptococcus magnus</name>
    <dbReference type="NCBI Taxonomy" id="1260"/>
    <lineage>
        <taxon>Bacteria</taxon>
        <taxon>Bacillati</taxon>
        <taxon>Bacillota</taxon>
        <taxon>Tissierellia</taxon>
        <taxon>Tissierellales</taxon>
        <taxon>Peptoniphilaceae</taxon>
        <taxon>Finegoldia</taxon>
    </lineage>
</organism>
<dbReference type="InterPro" id="IPR020449">
    <property type="entry name" value="Tscrpt_reg_AraC-type_HTH"/>
</dbReference>
<name>A0A233V378_FINMA</name>
<dbReference type="SMART" id="SM00342">
    <property type="entry name" value="HTH_ARAC"/>
    <property type="match status" value="1"/>
</dbReference>
<proteinExistence type="predicted"/>
<evidence type="ECO:0000313" key="6">
    <source>
        <dbReference type="Proteomes" id="UP000215413"/>
    </source>
</evidence>
<evidence type="ECO:0000256" key="1">
    <source>
        <dbReference type="ARBA" id="ARBA00023015"/>
    </source>
</evidence>
<accession>A0A233V378</accession>
<keyword evidence="2" id="KW-0238">DNA-binding</keyword>
<sequence length="220" mass="25698">MFELESKLIKAVQLKSNKKAHELADKLLNIWQNSETNIRSQKNTIIQLLGIFCWNQIKNISDNQSLKFCENEKNKLLYKVENNESENNSEILHEIVEYYTTNQNIFTKGCENPLIRRALDYIYNNSEQKISLDILSDHLHVSKSYLSTLICQNTGTNLPNILTTFRIEKSLLLLTYTDKSVSEISKEVGFQSDSYFCQQFKNIKQITPKKFRTITKRDLC</sequence>
<reference evidence="6" key="1">
    <citation type="submission" date="2017-04" db="EMBL/GenBank/DDBJ databases">
        <title>Finegoldia magna isolated from orthopedic joint implant-associated infections.</title>
        <authorList>
            <person name="Bjorklund S."/>
            <person name="Bruggemann H."/>
            <person name="Jensen A."/>
            <person name="Hellmark B."/>
            <person name="Soderquist B."/>
        </authorList>
    </citation>
    <scope>NUCLEOTIDE SEQUENCE [LARGE SCALE GENOMIC DNA]</scope>
    <source>
        <strain evidence="6">CCUG 54800</strain>
    </source>
</reference>
<evidence type="ECO:0000256" key="2">
    <source>
        <dbReference type="ARBA" id="ARBA00023125"/>
    </source>
</evidence>
<keyword evidence="1" id="KW-0805">Transcription regulation</keyword>
<keyword evidence="3" id="KW-0804">Transcription</keyword>
<dbReference type="PANTHER" id="PTHR43280">
    <property type="entry name" value="ARAC-FAMILY TRANSCRIPTIONAL REGULATOR"/>
    <property type="match status" value="1"/>
</dbReference>
<dbReference type="GO" id="GO:0043565">
    <property type="term" value="F:sequence-specific DNA binding"/>
    <property type="evidence" value="ECO:0007669"/>
    <property type="project" value="InterPro"/>
</dbReference>
<evidence type="ECO:0000259" key="4">
    <source>
        <dbReference type="PROSITE" id="PS01124"/>
    </source>
</evidence>
<dbReference type="AlphaFoldDB" id="A0A233V378"/>
<evidence type="ECO:0000256" key="3">
    <source>
        <dbReference type="ARBA" id="ARBA00023163"/>
    </source>
</evidence>
<dbReference type="GO" id="GO:0003700">
    <property type="term" value="F:DNA-binding transcription factor activity"/>
    <property type="evidence" value="ECO:0007669"/>
    <property type="project" value="InterPro"/>
</dbReference>
<protein>
    <submittedName>
        <fullName evidence="5">AraC family transcriptional regulator</fullName>
    </submittedName>
</protein>
<dbReference type="Proteomes" id="UP000215413">
    <property type="component" value="Unassembled WGS sequence"/>
</dbReference>
<dbReference type="EMBL" id="NDYC01000031">
    <property type="protein sequence ID" value="OXZ26851.1"/>
    <property type="molecule type" value="Genomic_DNA"/>
</dbReference>
<dbReference type="InterPro" id="IPR018060">
    <property type="entry name" value="HTH_AraC"/>
</dbReference>
<dbReference type="PANTHER" id="PTHR43280:SF28">
    <property type="entry name" value="HTH-TYPE TRANSCRIPTIONAL ACTIVATOR RHAS"/>
    <property type="match status" value="1"/>
</dbReference>
<evidence type="ECO:0000313" key="5">
    <source>
        <dbReference type="EMBL" id="OXZ26851.1"/>
    </source>
</evidence>